<organism evidence="2">
    <name type="scientific">Phage sp. ctSLR2</name>
    <dbReference type="NCBI Taxonomy" id="2825796"/>
    <lineage>
        <taxon>Viruses</taxon>
    </lineage>
</organism>
<evidence type="ECO:0000313" key="2">
    <source>
        <dbReference type="EMBL" id="DAE17428.1"/>
    </source>
</evidence>
<proteinExistence type="predicted"/>
<sequence>MLIDVSYFLSGPRHIANATLAELPSQDSIAVNDMIVAYIKEYQSQFLSGMLGSKLSREVTDYLELIEQEEEETEENKNEESTSVSESKYESLCKRIRDSYANYVFFHILRDANTQATIKGLVRLKSDNTYVSPFQRQVSTWNDMVKKNREFVRWASSKDCPFTVSIDSSLLTPINTFNL</sequence>
<protein>
    <submittedName>
        <fullName evidence="2">Uncharacterized protein</fullName>
    </submittedName>
</protein>
<evidence type="ECO:0000256" key="1">
    <source>
        <dbReference type="SAM" id="Coils"/>
    </source>
</evidence>
<feature type="coiled-coil region" evidence="1">
    <location>
        <begin position="52"/>
        <end position="83"/>
    </location>
</feature>
<name>A0A8S5QFW6_9VIRU</name>
<accession>A0A8S5QFW6</accession>
<keyword evidence="1" id="KW-0175">Coiled coil</keyword>
<reference evidence="2" key="1">
    <citation type="journal article" date="2021" name="Proc. Natl. Acad. Sci. U.S.A.">
        <title>A Catalog of Tens of Thousands of Viruses from Human Metagenomes Reveals Hidden Associations with Chronic Diseases.</title>
        <authorList>
            <person name="Tisza M.J."/>
            <person name="Buck C.B."/>
        </authorList>
    </citation>
    <scope>NUCLEOTIDE SEQUENCE</scope>
    <source>
        <strain evidence="2">CtSLR2</strain>
    </source>
</reference>
<dbReference type="EMBL" id="BK015640">
    <property type="protein sequence ID" value="DAE17428.1"/>
    <property type="molecule type" value="Genomic_DNA"/>
</dbReference>